<keyword evidence="2" id="KW-0963">Cytoplasm</keyword>
<dbReference type="PANTHER" id="PTHR24107">
    <property type="entry name" value="YNEIN REGULATORY COMPLEX SUBUNIT 5"/>
    <property type="match status" value="1"/>
</dbReference>
<dbReference type="InterPro" id="IPR001611">
    <property type="entry name" value="Leu-rich_rpt"/>
</dbReference>
<dbReference type="GeneID" id="17270610"/>
<evidence type="ECO:0000313" key="5">
    <source>
        <dbReference type="EnsemblProtists" id="EOD25064"/>
    </source>
</evidence>
<proteinExistence type="predicted"/>
<dbReference type="Gene3D" id="3.80.10.10">
    <property type="entry name" value="Ribonuclease Inhibitor"/>
    <property type="match status" value="1"/>
</dbReference>
<dbReference type="Proteomes" id="UP000013827">
    <property type="component" value="Unassembled WGS sequence"/>
</dbReference>
<dbReference type="InterPro" id="IPR052410">
    <property type="entry name" value="DRC5"/>
</dbReference>
<dbReference type="RefSeq" id="XP_005777493.1">
    <property type="nucleotide sequence ID" value="XM_005777436.1"/>
</dbReference>
<evidence type="ECO:0000256" key="4">
    <source>
        <dbReference type="SAM" id="MobiDB-lite"/>
    </source>
</evidence>
<dbReference type="EnsemblProtists" id="EOD25064">
    <property type="protein sequence ID" value="EOD25064"/>
    <property type="gene ID" value="EMIHUDRAFT_450428"/>
</dbReference>
<evidence type="ECO:0000256" key="2">
    <source>
        <dbReference type="ARBA" id="ARBA00022490"/>
    </source>
</evidence>
<dbReference type="SMART" id="SM00368">
    <property type="entry name" value="LRR_RI"/>
    <property type="match status" value="4"/>
</dbReference>
<evidence type="ECO:0000256" key="1">
    <source>
        <dbReference type="ARBA" id="ARBA00004245"/>
    </source>
</evidence>
<accession>A0A0D3JNH9</accession>
<dbReference type="Pfam" id="PF13516">
    <property type="entry name" value="LRR_6"/>
    <property type="match status" value="2"/>
</dbReference>
<keyword evidence="6" id="KW-1185">Reference proteome</keyword>
<dbReference type="GO" id="GO:0005856">
    <property type="term" value="C:cytoskeleton"/>
    <property type="evidence" value="ECO:0007669"/>
    <property type="project" value="UniProtKB-SubCell"/>
</dbReference>
<dbReference type="PaxDb" id="2903-EOD25064"/>
<dbReference type="AlphaFoldDB" id="A0A0D3JNH9"/>
<reference evidence="6" key="1">
    <citation type="journal article" date="2013" name="Nature">
        <title>Pan genome of the phytoplankton Emiliania underpins its global distribution.</title>
        <authorList>
            <person name="Read B.A."/>
            <person name="Kegel J."/>
            <person name="Klute M.J."/>
            <person name="Kuo A."/>
            <person name="Lefebvre S.C."/>
            <person name="Maumus F."/>
            <person name="Mayer C."/>
            <person name="Miller J."/>
            <person name="Monier A."/>
            <person name="Salamov A."/>
            <person name="Young J."/>
            <person name="Aguilar M."/>
            <person name="Claverie J.M."/>
            <person name="Frickenhaus S."/>
            <person name="Gonzalez K."/>
            <person name="Herman E.K."/>
            <person name="Lin Y.C."/>
            <person name="Napier J."/>
            <person name="Ogata H."/>
            <person name="Sarno A.F."/>
            <person name="Shmutz J."/>
            <person name="Schroeder D."/>
            <person name="de Vargas C."/>
            <person name="Verret F."/>
            <person name="von Dassow P."/>
            <person name="Valentin K."/>
            <person name="Van de Peer Y."/>
            <person name="Wheeler G."/>
            <person name="Dacks J.B."/>
            <person name="Delwiche C.F."/>
            <person name="Dyhrman S.T."/>
            <person name="Glockner G."/>
            <person name="John U."/>
            <person name="Richards T."/>
            <person name="Worden A.Z."/>
            <person name="Zhang X."/>
            <person name="Grigoriev I.V."/>
            <person name="Allen A.E."/>
            <person name="Bidle K."/>
            <person name="Borodovsky M."/>
            <person name="Bowler C."/>
            <person name="Brownlee C."/>
            <person name="Cock J.M."/>
            <person name="Elias M."/>
            <person name="Gladyshev V.N."/>
            <person name="Groth M."/>
            <person name="Guda C."/>
            <person name="Hadaegh A."/>
            <person name="Iglesias-Rodriguez M.D."/>
            <person name="Jenkins J."/>
            <person name="Jones B.M."/>
            <person name="Lawson T."/>
            <person name="Leese F."/>
            <person name="Lindquist E."/>
            <person name="Lobanov A."/>
            <person name="Lomsadze A."/>
            <person name="Malik S.B."/>
            <person name="Marsh M.E."/>
            <person name="Mackinder L."/>
            <person name="Mock T."/>
            <person name="Mueller-Roeber B."/>
            <person name="Pagarete A."/>
            <person name="Parker M."/>
            <person name="Probert I."/>
            <person name="Quesneville H."/>
            <person name="Raines C."/>
            <person name="Rensing S.A."/>
            <person name="Riano-Pachon D.M."/>
            <person name="Richier S."/>
            <person name="Rokitta S."/>
            <person name="Shiraiwa Y."/>
            <person name="Soanes D.M."/>
            <person name="van der Giezen M."/>
            <person name="Wahlund T.M."/>
            <person name="Williams B."/>
            <person name="Wilson W."/>
            <person name="Wolfe G."/>
            <person name="Wurch L.L."/>
        </authorList>
    </citation>
    <scope>NUCLEOTIDE SEQUENCE</scope>
</reference>
<sequence>MKAAGLTGARIPPKKQIAQMQLPPAHARSHSNYTAHNISIWRERGGGDLEPVLASGAMALVDAQWIISHAEAGGVVTHRQALPKEAFLSLADLVEASRASLGGLPLLYDTGDTLRRVGSGLRALANDWYNRGQRFGVFWDFLSLHQHPDPAHGRVRTAEENRLFRQGLGCLGRLFAHPHTTVLRTASYPEGYDGRQWSAQLVLSLRDQYEGLPGPNLWRWGHSGDPCRGKQSTRGDWRLAGDPWYDRSAMISECAEGGDRWPPLLPSQFTERLDARAFTEGKDDKALVSRLYAGAFREEMRRATRLGYGGLGWGDAEAAQVARVIASGALPRLEALSFLLNDVGDDGARALAAALGRKWVATRLSRVDLCGNSIRDGGAKALAAALAHGGACPSLRQLYLDYNCIGDKGAEALAAALGRAGAPQLKRLCLGSNAIGEGGVGALDAALLRRAAMIGDESMLARRGQTRRSLERRAGRGQTPLEIDYSRLTKEGAKRLLARHGRPADGPPPHDSPVSPTVALQSAEPELRSRNVRERLTLLYR</sequence>
<dbReference type="SUPFAM" id="SSF52047">
    <property type="entry name" value="RNI-like"/>
    <property type="match status" value="1"/>
</dbReference>
<organism evidence="5 6">
    <name type="scientific">Emiliania huxleyi (strain CCMP1516)</name>
    <dbReference type="NCBI Taxonomy" id="280463"/>
    <lineage>
        <taxon>Eukaryota</taxon>
        <taxon>Haptista</taxon>
        <taxon>Haptophyta</taxon>
        <taxon>Prymnesiophyceae</taxon>
        <taxon>Isochrysidales</taxon>
        <taxon>Noelaerhabdaceae</taxon>
        <taxon>Emiliania</taxon>
    </lineage>
</organism>
<feature type="region of interest" description="Disordered" evidence="4">
    <location>
        <begin position="499"/>
        <end position="526"/>
    </location>
</feature>
<evidence type="ECO:0000256" key="3">
    <source>
        <dbReference type="ARBA" id="ARBA00023212"/>
    </source>
</evidence>
<dbReference type="HOGENOM" id="CLU_029751_1_0_1"/>
<evidence type="ECO:0000313" key="6">
    <source>
        <dbReference type="Proteomes" id="UP000013827"/>
    </source>
</evidence>
<protein>
    <submittedName>
        <fullName evidence="5">Uncharacterized protein</fullName>
    </submittedName>
</protein>
<reference evidence="5" key="2">
    <citation type="submission" date="2024-10" db="UniProtKB">
        <authorList>
            <consortium name="EnsemblProtists"/>
        </authorList>
    </citation>
    <scope>IDENTIFICATION</scope>
</reference>
<dbReference type="InterPro" id="IPR032675">
    <property type="entry name" value="LRR_dom_sf"/>
</dbReference>
<keyword evidence="3" id="KW-0206">Cytoskeleton</keyword>
<name>A0A0D3JNH9_EMIH1</name>
<dbReference type="KEGG" id="ehx:EMIHUDRAFT_450428"/>
<comment type="subcellular location">
    <subcellularLocation>
        <location evidence="1">Cytoplasm</location>
        <location evidence="1">Cytoskeleton</location>
    </subcellularLocation>
</comment>